<feature type="domain" description="Ionotropic glutamate receptor C-terminal" evidence="10">
    <location>
        <begin position="9"/>
        <end position="217"/>
    </location>
</feature>
<dbReference type="GO" id="GO:0050906">
    <property type="term" value="P:detection of stimulus involved in sensory perception"/>
    <property type="evidence" value="ECO:0007669"/>
    <property type="project" value="UniProtKB-ARBA"/>
</dbReference>
<evidence type="ECO:0000256" key="1">
    <source>
        <dbReference type="ARBA" id="ARBA00004651"/>
    </source>
</evidence>
<keyword evidence="8" id="KW-0325">Glycoprotein</keyword>
<evidence type="ECO:0000313" key="11">
    <source>
        <dbReference type="EMBL" id="CDK12525.1"/>
    </source>
</evidence>
<feature type="non-terminal residue" evidence="11">
    <location>
        <position position="258"/>
    </location>
</feature>
<reference evidence="11" key="2">
    <citation type="submission" date="2014-02" db="EMBL/GenBank/DDBJ databases">
        <title>The hermit crab's nose antennal transcriptomics.</title>
        <authorList>
            <person name="Groh K.C."/>
            <person name="Vogel H."/>
            <person name="Stensmyr M.C."/>
            <person name="Grosse-Wilde E."/>
            <person name="Hansson B.S."/>
        </authorList>
    </citation>
    <scope>NUCLEOTIDE SEQUENCE</scope>
    <source>
        <tissue evidence="11">Antennules</tissue>
    </source>
</reference>
<dbReference type="Gene3D" id="1.10.287.70">
    <property type="match status" value="1"/>
</dbReference>
<accession>W6MEQ1</accession>
<dbReference type="PANTHER" id="PTHR42643">
    <property type="entry name" value="IONOTROPIC RECEPTOR 20A-RELATED"/>
    <property type="match status" value="1"/>
</dbReference>
<evidence type="ECO:0000256" key="5">
    <source>
        <dbReference type="ARBA" id="ARBA00022989"/>
    </source>
</evidence>
<keyword evidence="6 9" id="KW-0472">Membrane</keyword>
<keyword evidence="4 9" id="KW-0812">Transmembrane</keyword>
<dbReference type="PANTHER" id="PTHR42643:SF24">
    <property type="entry name" value="IONOTROPIC RECEPTOR 60A"/>
    <property type="match status" value="1"/>
</dbReference>
<dbReference type="InterPro" id="IPR001320">
    <property type="entry name" value="Iontro_rcpt_C"/>
</dbReference>
<dbReference type="GO" id="GO:0005886">
    <property type="term" value="C:plasma membrane"/>
    <property type="evidence" value="ECO:0007669"/>
    <property type="project" value="UniProtKB-SubCell"/>
</dbReference>
<evidence type="ECO:0000256" key="3">
    <source>
        <dbReference type="ARBA" id="ARBA00022475"/>
    </source>
</evidence>
<dbReference type="Pfam" id="PF00060">
    <property type="entry name" value="Lig_chan"/>
    <property type="match status" value="1"/>
</dbReference>
<evidence type="ECO:0000256" key="6">
    <source>
        <dbReference type="ARBA" id="ARBA00023136"/>
    </source>
</evidence>
<keyword evidence="3" id="KW-1003">Cell membrane</keyword>
<comment type="similarity">
    <text evidence="2">Belongs to the glutamate-gated ion channel (TC 1.A.10.1) family.</text>
</comment>
<proteinExistence type="inferred from homology"/>
<dbReference type="SUPFAM" id="SSF53850">
    <property type="entry name" value="Periplasmic binding protein-like II"/>
    <property type="match status" value="1"/>
</dbReference>
<dbReference type="InterPro" id="IPR052192">
    <property type="entry name" value="Insect_Ionotropic_Sensory_Rcpt"/>
</dbReference>
<evidence type="ECO:0000256" key="8">
    <source>
        <dbReference type="ARBA" id="ARBA00023180"/>
    </source>
</evidence>
<keyword evidence="7" id="KW-0675">Receptor</keyword>
<evidence type="ECO:0000259" key="10">
    <source>
        <dbReference type="Pfam" id="PF00060"/>
    </source>
</evidence>
<dbReference type="AlphaFoldDB" id="W6MEQ1"/>
<sequence length="258" mass="29422">MNQPMEYREVWMWWGRLWLVVWWLVMTVLIASYTGNLVAVLTVPVYPSKLETVQDLAAAEIRVSMLDYGSTVPTYLRTTPNPTLAALGSKLDLVPITNYASLYDEAVLMVHPGFRHALIVFGDYIDFLRQKYKVTRTTYVMKEKIYWSYLSWFLPRHTPYTPLISDALTRLVEVGVIEKLYRKHMGIIFNADTQVRGNGVLNLGHLQGAFILLVLGLVSGGLCLLGGETTTTFRGNQHYHINSSIPDHLSKLNNIGWW</sequence>
<dbReference type="GO" id="GO:0015276">
    <property type="term" value="F:ligand-gated monoatomic ion channel activity"/>
    <property type="evidence" value="ECO:0007669"/>
    <property type="project" value="InterPro"/>
</dbReference>
<keyword evidence="5 9" id="KW-1133">Transmembrane helix</keyword>
<organism evidence="11">
    <name type="scientific">Pagurus bernhardus</name>
    <name type="common">Common hermit crab</name>
    <name type="synonym">Eupagurus bernhardus</name>
    <dbReference type="NCBI Taxonomy" id="174397"/>
    <lineage>
        <taxon>Eukaryota</taxon>
        <taxon>Metazoa</taxon>
        <taxon>Ecdysozoa</taxon>
        <taxon>Arthropoda</taxon>
        <taxon>Crustacea</taxon>
        <taxon>Multicrustacea</taxon>
        <taxon>Malacostraca</taxon>
        <taxon>Eumalacostraca</taxon>
        <taxon>Eucarida</taxon>
        <taxon>Decapoda</taxon>
        <taxon>Pleocyemata</taxon>
        <taxon>Anomura</taxon>
        <taxon>Paguroidea</taxon>
        <taxon>Paguridae</taxon>
        <taxon>Pagurus</taxon>
    </lineage>
</organism>
<feature type="transmembrane region" description="Helical" evidence="9">
    <location>
        <begin position="20"/>
        <end position="46"/>
    </location>
</feature>
<comment type="subcellular location">
    <subcellularLocation>
        <location evidence="1">Cell membrane</location>
        <topology evidence="1">Multi-pass membrane protein</topology>
    </subcellularLocation>
</comment>
<evidence type="ECO:0000256" key="4">
    <source>
        <dbReference type="ARBA" id="ARBA00022692"/>
    </source>
</evidence>
<reference evidence="11" key="1">
    <citation type="submission" date="2013-06" db="EMBL/GenBank/DDBJ databases">
        <authorList>
            <person name="Groh K."/>
        </authorList>
    </citation>
    <scope>NUCLEOTIDE SEQUENCE</scope>
    <source>
        <tissue evidence="11">Antennules</tissue>
    </source>
</reference>
<feature type="non-terminal residue" evidence="11">
    <location>
        <position position="1"/>
    </location>
</feature>
<protein>
    <submittedName>
        <fullName evidence="11">IR12 protein</fullName>
    </submittedName>
</protein>
<evidence type="ECO:0000256" key="2">
    <source>
        <dbReference type="ARBA" id="ARBA00008685"/>
    </source>
</evidence>
<gene>
    <name evidence="11" type="primary">IR12</name>
</gene>
<evidence type="ECO:0000256" key="9">
    <source>
        <dbReference type="SAM" id="Phobius"/>
    </source>
</evidence>
<name>W6MEQ1_PAGBR</name>
<feature type="transmembrane region" description="Helical" evidence="9">
    <location>
        <begin position="206"/>
        <end position="227"/>
    </location>
</feature>
<dbReference type="EMBL" id="HABX01000081">
    <property type="protein sequence ID" value="CDK12525.1"/>
    <property type="molecule type" value="Transcribed_RNA"/>
</dbReference>
<evidence type="ECO:0000256" key="7">
    <source>
        <dbReference type="ARBA" id="ARBA00023170"/>
    </source>
</evidence>